<dbReference type="PANTHER" id="PTHR45138:SF9">
    <property type="entry name" value="DIGUANYLATE CYCLASE DGCM-RELATED"/>
    <property type="match status" value="1"/>
</dbReference>
<dbReference type="InterPro" id="IPR050469">
    <property type="entry name" value="Diguanylate_Cyclase"/>
</dbReference>
<dbReference type="Proteomes" id="UP000050956">
    <property type="component" value="Unassembled WGS sequence"/>
</dbReference>
<dbReference type="STRING" id="336566.ABB30_07585"/>
<protein>
    <recommendedName>
        <fullName evidence="2">diguanylate cyclase</fullName>
        <ecNumber evidence="2">2.7.7.65</ecNumber>
    </recommendedName>
</protein>
<gene>
    <name evidence="6" type="ORF">ABB30_07585</name>
</gene>
<comment type="cofactor">
    <cofactor evidence="1">
        <name>Mg(2+)</name>
        <dbReference type="ChEBI" id="CHEBI:18420"/>
    </cofactor>
</comment>
<feature type="transmembrane region" description="Helical" evidence="4">
    <location>
        <begin position="269"/>
        <end position="293"/>
    </location>
</feature>
<dbReference type="InterPro" id="IPR029787">
    <property type="entry name" value="Nucleotide_cyclase"/>
</dbReference>
<evidence type="ECO:0000313" key="6">
    <source>
        <dbReference type="EMBL" id="KRG77435.1"/>
    </source>
</evidence>
<feature type="domain" description="GGDEF" evidence="5">
    <location>
        <begin position="395"/>
        <end position="525"/>
    </location>
</feature>
<comment type="catalytic activity">
    <reaction evidence="3">
        <text>2 GTP = 3',3'-c-di-GMP + 2 diphosphate</text>
        <dbReference type="Rhea" id="RHEA:24898"/>
        <dbReference type="ChEBI" id="CHEBI:33019"/>
        <dbReference type="ChEBI" id="CHEBI:37565"/>
        <dbReference type="ChEBI" id="CHEBI:58805"/>
        <dbReference type="EC" id="2.7.7.65"/>
    </reaction>
</comment>
<dbReference type="Gene3D" id="3.30.70.270">
    <property type="match status" value="1"/>
</dbReference>
<keyword evidence="4" id="KW-1133">Transmembrane helix</keyword>
<dbReference type="EC" id="2.7.7.65" evidence="2"/>
<evidence type="ECO:0000256" key="4">
    <source>
        <dbReference type="SAM" id="Phobius"/>
    </source>
</evidence>
<proteinExistence type="predicted"/>
<dbReference type="SUPFAM" id="SSF55073">
    <property type="entry name" value="Nucleotide cyclase"/>
    <property type="match status" value="1"/>
</dbReference>
<evidence type="ECO:0000313" key="7">
    <source>
        <dbReference type="Proteomes" id="UP000050956"/>
    </source>
</evidence>
<accession>A0A0R0D6Y1</accession>
<comment type="caution">
    <text evidence="6">The sequence shown here is derived from an EMBL/GenBank/DDBJ whole genome shotgun (WGS) entry which is preliminary data.</text>
</comment>
<evidence type="ECO:0000256" key="3">
    <source>
        <dbReference type="ARBA" id="ARBA00034247"/>
    </source>
</evidence>
<evidence type="ECO:0000256" key="1">
    <source>
        <dbReference type="ARBA" id="ARBA00001946"/>
    </source>
</evidence>
<name>A0A0R0D6Y1_9GAMM</name>
<dbReference type="EMBL" id="LDJM01000018">
    <property type="protein sequence ID" value="KRG77435.1"/>
    <property type="molecule type" value="Genomic_DNA"/>
</dbReference>
<dbReference type="FunFam" id="3.30.70.270:FF:000001">
    <property type="entry name" value="Diguanylate cyclase domain protein"/>
    <property type="match status" value="1"/>
</dbReference>
<organism evidence="6 7">
    <name type="scientific">Stenotrophomonas ginsengisoli</name>
    <dbReference type="NCBI Taxonomy" id="336566"/>
    <lineage>
        <taxon>Bacteria</taxon>
        <taxon>Pseudomonadati</taxon>
        <taxon>Pseudomonadota</taxon>
        <taxon>Gammaproteobacteria</taxon>
        <taxon>Lysobacterales</taxon>
        <taxon>Lysobacteraceae</taxon>
        <taxon>Stenotrophomonas</taxon>
    </lineage>
</organism>
<dbReference type="Pfam" id="PF00990">
    <property type="entry name" value="GGDEF"/>
    <property type="match status" value="1"/>
</dbReference>
<dbReference type="PATRIC" id="fig|336566.3.peg.862"/>
<evidence type="ECO:0000256" key="2">
    <source>
        <dbReference type="ARBA" id="ARBA00012528"/>
    </source>
</evidence>
<feature type="transmembrane region" description="Helical" evidence="4">
    <location>
        <begin position="305"/>
        <end position="326"/>
    </location>
</feature>
<keyword evidence="7" id="KW-1185">Reference proteome</keyword>
<dbReference type="InterPro" id="IPR043128">
    <property type="entry name" value="Rev_trsase/Diguanyl_cyclase"/>
</dbReference>
<feature type="transmembrane region" description="Helical" evidence="4">
    <location>
        <begin position="332"/>
        <end position="349"/>
    </location>
</feature>
<sequence>MLPSTLLAQGWSTASFERGYVLEGQASDHLDPQRGCDPDVIGRLDHQAQLMPPPGGWPGSPQAVLVANVFAGEVMIAHGQRVTCGLMSDARTRDSRFRSSVGQVVVPAAGNLEPIVVAWQSPIRPEWIPTIMLGGPSPLQQQDTARLLVRAACMAVTLALALSALLGWMASRDRMFLLYTASCVVFFIWQALITGLFGYPYPWLPVGDWAVQWQAATSLMTTALMLAGLWWLCGGLRLLPGSGKVVGRLLQLVLLLSLGAMLLPEAAFSMFAIAPQVLMTLGAVLVVGMALLAQLRGMRDGLLGWLGLAPFLVLVAGELLGARWLVLYRIEALQLVATWLLLITAFAFNRRLGLLREQRDQMQRLADTDGLTGLPNRRVGLQRLGLLIGQAGDRGLLSVGFVDVDHFKAINDTYGHDVGDKVLVEVARVMSESVRSDDVVRMGGEEFLVMLPGVDLAGAQARMQQIGEQLAHIQLRSTAPGLLVTASIGVAQYHPGDVDMTALLRRADQAMYAAKQQGRNQVFAA</sequence>
<evidence type="ECO:0000259" key="5">
    <source>
        <dbReference type="PROSITE" id="PS50887"/>
    </source>
</evidence>
<dbReference type="NCBIfam" id="TIGR00254">
    <property type="entry name" value="GGDEF"/>
    <property type="match status" value="1"/>
</dbReference>
<reference evidence="6 7" key="1">
    <citation type="submission" date="2015-05" db="EMBL/GenBank/DDBJ databases">
        <title>Genome sequencing and analysis of members of genus Stenotrophomonas.</title>
        <authorList>
            <person name="Patil P.P."/>
            <person name="Midha S."/>
            <person name="Patil P.B."/>
        </authorList>
    </citation>
    <scope>NUCLEOTIDE SEQUENCE [LARGE SCALE GENOMIC DNA]</scope>
    <source>
        <strain evidence="6 7">DSM 24757</strain>
    </source>
</reference>
<dbReference type="InterPro" id="IPR000160">
    <property type="entry name" value="GGDEF_dom"/>
</dbReference>
<dbReference type="GO" id="GO:0052621">
    <property type="term" value="F:diguanylate cyclase activity"/>
    <property type="evidence" value="ECO:0007669"/>
    <property type="project" value="UniProtKB-EC"/>
</dbReference>
<dbReference type="AlphaFoldDB" id="A0A0R0D6Y1"/>
<dbReference type="SMART" id="SM00267">
    <property type="entry name" value="GGDEF"/>
    <property type="match status" value="1"/>
</dbReference>
<feature type="transmembrane region" description="Helical" evidence="4">
    <location>
        <begin position="176"/>
        <end position="199"/>
    </location>
</feature>
<dbReference type="PROSITE" id="PS50887">
    <property type="entry name" value="GGDEF"/>
    <property type="match status" value="1"/>
</dbReference>
<feature type="transmembrane region" description="Helical" evidence="4">
    <location>
        <begin position="211"/>
        <end position="233"/>
    </location>
</feature>
<feature type="transmembrane region" description="Helical" evidence="4">
    <location>
        <begin position="147"/>
        <end position="169"/>
    </location>
</feature>
<feature type="transmembrane region" description="Helical" evidence="4">
    <location>
        <begin position="245"/>
        <end position="263"/>
    </location>
</feature>
<keyword evidence="4" id="KW-0812">Transmembrane</keyword>
<dbReference type="PANTHER" id="PTHR45138">
    <property type="entry name" value="REGULATORY COMPONENTS OF SENSORY TRANSDUCTION SYSTEM"/>
    <property type="match status" value="1"/>
</dbReference>
<dbReference type="CDD" id="cd01949">
    <property type="entry name" value="GGDEF"/>
    <property type="match status" value="1"/>
</dbReference>
<keyword evidence="4" id="KW-0472">Membrane</keyword>